<evidence type="ECO:0000256" key="1">
    <source>
        <dbReference type="SAM" id="MobiDB-lite"/>
    </source>
</evidence>
<evidence type="ECO:0000313" key="3">
    <source>
        <dbReference type="Proteomes" id="UP001211907"/>
    </source>
</evidence>
<feature type="non-terminal residue" evidence="2">
    <location>
        <position position="62"/>
    </location>
</feature>
<dbReference type="Proteomes" id="UP001211907">
    <property type="component" value="Unassembled WGS sequence"/>
</dbReference>
<sequence>MLTATSPLKSDKAMNISELDGDGEGEEVANADDTGGEIGENIQEDPDTEKNQLRASLHEAAQ</sequence>
<protein>
    <submittedName>
        <fullName evidence="2">Uncharacterized protein</fullName>
    </submittedName>
</protein>
<name>A0AAD5XKH3_9FUNG</name>
<accession>A0AAD5XKH3</accession>
<dbReference type="AlphaFoldDB" id="A0AAD5XKH3"/>
<keyword evidence="3" id="KW-1185">Reference proteome</keyword>
<gene>
    <name evidence="2" type="ORF">HK100_012720</name>
</gene>
<comment type="caution">
    <text evidence="2">The sequence shown here is derived from an EMBL/GenBank/DDBJ whole genome shotgun (WGS) entry which is preliminary data.</text>
</comment>
<dbReference type="EMBL" id="JADGJH010000095">
    <property type="protein sequence ID" value="KAJ3138459.1"/>
    <property type="molecule type" value="Genomic_DNA"/>
</dbReference>
<feature type="compositionally biased region" description="Acidic residues" evidence="1">
    <location>
        <begin position="19"/>
        <end position="30"/>
    </location>
</feature>
<proteinExistence type="predicted"/>
<organism evidence="2 3">
    <name type="scientific">Physocladia obscura</name>
    <dbReference type="NCBI Taxonomy" id="109957"/>
    <lineage>
        <taxon>Eukaryota</taxon>
        <taxon>Fungi</taxon>
        <taxon>Fungi incertae sedis</taxon>
        <taxon>Chytridiomycota</taxon>
        <taxon>Chytridiomycota incertae sedis</taxon>
        <taxon>Chytridiomycetes</taxon>
        <taxon>Chytridiales</taxon>
        <taxon>Chytriomycetaceae</taxon>
        <taxon>Physocladia</taxon>
    </lineage>
</organism>
<reference evidence="2" key="1">
    <citation type="submission" date="2020-05" db="EMBL/GenBank/DDBJ databases">
        <title>Phylogenomic resolution of chytrid fungi.</title>
        <authorList>
            <person name="Stajich J.E."/>
            <person name="Amses K."/>
            <person name="Simmons R."/>
            <person name="Seto K."/>
            <person name="Myers J."/>
            <person name="Bonds A."/>
            <person name="Quandt C.A."/>
            <person name="Barry K."/>
            <person name="Liu P."/>
            <person name="Grigoriev I."/>
            <person name="Longcore J.E."/>
            <person name="James T.Y."/>
        </authorList>
    </citation>
    <scope>NUCLEOTIDE SEQUENCE</scope>
    <source>
        <strain evidence="2">JEL0513</strain>
    </source>
</reference>
<feature type="region of interest" description="Disordered" evidence="1">
    <location>
        <begin position="1"/>
        <end position="62"/>
    </location>
</feature>
<evidence type="ECO:0000313" key="2">
    <source>
        <dbReference type="EMBL" id="KAJ3138459.1"/>
    </source>
</evidence>